<dbReference type="EC" id="5.1.1.7" evidence="3 4"/>
<dbReference type="UniPathway" id="UPA00034">
    <property type="reaction ID" value="UER00025"/>
</dbReference>
<evidence type="ECO:0000313" key="5">
    <source>
        <dbReference type="EMBL" id="NBG65967.1"/>
    </source>
</evidence>
<dbReference type="SUPFAM" id="SSF54506">
    <property type="entry name" value="Diaminopimelate epimerase-like"/>
    <property type="match status" value="2"/>
</dbReference>
<comment type="subcellular location">
    <subcellularLocation>
        <location evidence="3">Cytoplasm</location>
    </subcellularLocation>
</comment>
<keyword evidence="3" id="KW-0028">Amino-acid biosynthesis</keyword>
<feature type="binding site" evidence="3">
    <location>
        <begin position="196"/>
        <end position="197"/>
    </location>
    <ligand>
        <name>substrate</name>
    </ligand>
</feature>
<evidence type="ECO:0000256" key="1">
    <source>
        <dbReference type="ARBA" id="ARBA00010219"/>
    </source>
</evidence>
<dbReference type="PANTHER" id="PTHR31689:SF0">
    <property type="entry name" value="DIAMINOPIMELATE EPIMERASE"/>
    <property type="match status" value="1"/>
</dbReference>
<evidence type="ECO:0000256" key="4">
    <source>
        <dbReference type="NCBIfam" id="TIGR00652"/>
    </source>
</evidence>
<feature type="binding site" evidence="3">
    <location>
        <begin position="185"/>
        <end position="186"/>
    </location>
    <ligand>
        <name>substrate</name>
    </ligand>
</feature>
<comment type="catalytic activity">
    <reaction evidence="3">
        <text>(2S,6S)-2,6-diaminopimelate = meso-2,6-diaminopimelate</text>
        <dbReference type="Rhea" id="RHEA:15393"/>
        <dbReference type="ChEBI" id="CHEBI:57609"/>
        <dbReference type="ChEBI" id="CHEBI:57791"/>
        <dbReference type="EC" id="5.1.1.7"/>
    </reaction>
</comment>
<gene>
    <name evidence="3" type="primary">dapF</name>
    <name evidence="5" type="ORF">GQN54_07530</name>
</gene>
<feature type="binding site" evidence="3">
    <location>
        <begin position="73"/>
        <end position="74"/>
    </location>
    <ligand>
        <name>substrate</name>
    </ligand>
</feature>
<dbReference type="GO" id="GO:0005829">
    <property type="term" value="C:cytosol"/>
    <property type="evidence" value="ECO:0007669"/>
    <property type="project" value="TreeGrafter"/>
</dbReference>
<dbReference type="HAMAP" id="MF_00197">
    <property type="entry name" value="DAP_epimerase"/>
    <property type="match status" value="1"/>
</dbReference>
<organism evidence="5 6">
    <name type="scientific">Acidiluteibacter ferrifornacis</name>
    <dbReference type="NCBI Taxonomy" id="2692424"/>
    <lineage>
        <taxon>Bacteria</taxon>
        <taxon>Pseudomonadati</taxon>
        <taxon>Bacteroidota</taxon>
        <taxon>Flavobacteriia</taxon>
        <taxon>Flavobacteriales</taxon>
        <taxon>Cryomorphaceae</taxon>
        <taxon>Acidiluteibacter</taxon>
    </lineage>
</organism>
<comment type="subunit">
    <text evidence="3">Homodimer.</text>
</comment>
<feature type="binding site" evidence="3">
    <location>
        <position position="64"/>
    </location>
    <ligand>
        <name>substrate</name>
    </ligand>
</feature>
<feature type="binding site" evidence="3">
    <location>
        <position position="168"/>
    </location>
    <ligand>
        <name>substrate</name>
    </ligand>
</feature>
<feature type="site" description="Could be important to modulate the pK values of the two catalytic cysteine residues" evidence="3">
    <location>
        <position position="185"/>
    </location>
</feature>
<keyword evidence="2 3" id="KW-0413">Isomerase</keyword>
<dbReference type="PANTHER" id="PTHR31689">
    <property type="entry name" value="DIAMINOPIMELATE EPIMERASE, CHLOROPLASTIC"/>
    <property type="match status" value="1"/>
</dbReference>
<name>A0A6N9NLF8_9FLAO</name>
<feature type="binding site" evidence="3">
    <location>
        <position position="13"/>
    </location>
    <ligand>
        <name>substrate</name>
    </ligand>
</feature>
<comment type="caution">
    <text evidence="5">The sequence shown here is derived from an EMBL/GenBank/DDBJ whole genome shotgun (WGS) entry which is preliminary data.</text>
</comment>
<dbReference type="Proteomes" id="UP000470771">
    <property type="component" value="Unassembled WGS sequence"/>
</dbReference>
<comment type="function">
    <text evidence="3">Catalyzes the stereoinversion of LL-2,6-diaminopimelate (L,L-DAP) to meso-diaminopimelate (meso-DAP), a precursor of L-lysine and an essential component of the bacterial peptidoglycan.</text>
</comment>
<comment type="caution">
    <text evidence="3">Lacks conserved residue(s) required for the propagation of feature annotation.</text>
</comment>
<evidence type="ECO:0000256" key="3">
    <source>
        <dbReference type="HAMAP-Rule" id="MF_00197"/>
    </source>
</evidence>
<keyword evidence="3" id="KW-0457">Lysine biosynthesis</keyword>
<evidence type="ECO:0000256" key="2">
    <source>
        <dbReference type="ARBA" id="ARBA00023235"/>
    </source>
</evidence>
<feature type="active site" description="Proton acceptor" evidence="3">
    <location>
        <position position="195"/>
    </location>
</feature>
<dbReference type="Gene3D" id="3.10.310.10">
    <property type="entry name" value="Diaminopimelate Epimerase, Chain A, domain 1"/>
    <property type="match status" value="2"/>
</dbReference>
<dbReference type="EMBL" id="WWNE01000006">
    <property type="protein sequence ID" value="NBG65967.1"/>
    <property type="molecule type" value="Genomic_DNA"/>
</dbReference>
<dbReference type="Pfam" id="PF01678">
    <property type="entry name" value="DAP_epimerase"/>
    <property type="match status" value="2"/>
</dbReference>
<keyword evidence="3" id="KW-0963">Cytoplasm</keyword>
<dbReference type="RefSeq" id="WP_160632919.1">
    <property type="nucleotide sequence ID" value="NZ_WWNE01000006.1"/>
</dbReference>
<sequence>MQLKFYKYQGTGNDFVMIDDRENRHHLSAQQIQQLCNRRFGIGADGVILIRNHEKMDFEMVYYNSDGSQSFCGNGSRCALAFAEFLGIYEHQANFVAIDGEHTGKSENQLYYTKMGDVSDVEIGKDYMFINTGSPHYIIWKEDLSALNIINEAHSIRYNERFKAKGTNVNFVKELPEGVQVRTYERGVEDETLSCGTGVTAVTLAQAVKHNWKDSVLKIKVEGGELNVSFEREGNFFKNIWLIGPAEFVFEGTINL</sequence>
<feature type="active site" description="Proton donor" evidence="3">
    <location>
        <position position="72"/>
    </location>
</feature>
<comment type="pathway">
    <text evidence="3">Amino-acid biosynthesis; L-lysine biosynthesis via DAP pathway; DL-2,6-diaminopimelate from LL-2,6-diaminopimelate: step 1/1.</text>
</comment>
<evidence type="ECO:0000313" key="6">
    <source>
        <dbReference type="Proteomes" id="UP000470771"/>
    </source>
</evidence>
<feature type="site" description="Could be important to modulate the pK values of the two catalytic cysteine residues" evidence="3">
    <location>
        <position position="136"/>
    </location>
</feature>
<dbReference type="GO" id="GO:0009089">
    <property type="term" value="P:lysine biosynthetic process via diaminopimelate"/>
    <property type="evidence" value="ECO:0007669"/>
    <property type="project" value="UniProtKB-UniRule"/>
</dbReference>
<dbReference type="NCBIfam" id="TIGR00652">
    <property type="entry name" value="DapF"/>
    <property type="match status" value="1"/>
</dbReference>
<comment type="similarity">
    <text evidence="1 3">Belongs to the diaminopimelate epimerase family.</text>
</comment>
<protein>
    <recommendedName>
        <fullName evidence="3 4">Diaminopimelate epimerase</fullName>
        <shortName evidence="3">DAP epimerase</shortName>
        <ecNumber evidence="3 4">5.1.1.7</ecNumber>
    </recommendedName>
    <alternativeName>
        <fullName evidence="3">PLP-independent amino acid racemase</fullName>
    </alternativeName>
</protein>
<proteinExistence type="inferred from homology"/>
<keyword evidence="6" id="KW-1185">Reference proteome</keyword>
<dbReference type="InterPro" id="IPR001653">
    <property type="entry name" value="DAP_epimerase_DapF"/>
</dbReference>
<dbReference type="AlphaFoldDB" id="A0A6N9NLF8"/>
<dbReference type="GO" id="GO:0008837">
    <property type="term" value="F:diaminopimelate epimerase activity"/>
    <property type="evidence" value="ECO:0007669"/>
    <property type="project" value="UniProtKB-UniRule"/>
</dbReference>
<accession>A0A6N9NLF8</accession>
<reference evidence="5 6" key="1">
    <citation type="submission" date="2019-12" db="EMBL/GenBank/DDBJ databases">
        <authorList>
            <person name="Zhao J."/>
        </authorList>
    </citation>
    <scope>NUCLEOTIDE SEQUENCE [LARGE SCALE GENOMIC DNA]</scope>
    <source>
        <strain evidence="5 6">S-15</strain>
    </source>
</reference>